<evidence type="ECO:0000313" key="3">
    <source>
        <dbReference type="Proteomes" id="UP001438112"/>
    </source>
</evidence>
<evidence type="ECO:0000313" key="2">
    <source>
        <dbReference type="EMBL" id="GAA6114256.1"/>
    </source>
</evidence>
<feature type="transmembrane region" description="Helical" evidence="1">
    <location>
        <begin position="74"/>
        <end position="91"/>
    </location>
</feature>
<dbReference type="Proteomes" id="UP001438112">
    <property type="component" value="Unassembled WGS sequence"/>
</dbReference>
<keyword evidence="1" id="KW-0472">Membrane</keyword>
<comment type="caution">
    <text evidence="2">The sequence shown here is derived from an EMBL/GenBank/DDBJ whole genome shotgun (WGS) entry which is preliminary data.</text>
</comment>
<sequence>MEHKNSKRIKNMIILGLSTGIIFELIDIFIKAFFISKDVLDIYQTIFFASAIILALIIFYESCKKFYPLTDKQYQISLIVFESGLFLGYLIDRLISAIFNL</sequence>
<organism evidence="2 3">
    <name type="scientific">Apilactobacillus apinorum</name>
    <dbReference type="NCBI Taxonomy" id="1218495"/>
    <lineage>
        <taxon>Bacteria</taxon>
        <taxon>Bacillati</taxon>
        <taxon>Bacillota</taxon>
        <taxon>Bacilli</taxon>
        <taxon>Lactobacillales</taxon>
        <taxon>Lactobacillaceae</taxon>
        <taxon>Apilactobacillus</taxon>
    </lineage>
</organism>
<protein>
    <submittedName>
        <fullName evidence="2">Uncharacterized protein</fullName>
    </submittedName>
</protein>
<dbReference type="EMBL" id="BAABVV010000031">
    <property type="protein sequence ID" value="GAA6114256.1"/>
    <property type="molecule type" value="Genomic_DNA"/>
</dbReference>
<name>A0ABP9ZHJ0_9LACO</name>
<accession>A0ABP9ZHJ0</accession>
<dbReference type="RefSeq" id="WP_353317712.1">
    <property type="nucleotide sequence ID" value="NZ_BAABVV010000031.1"/>
</dbReference>
<feature type="transmembrane region" description="Helical" evidence="1">
    <location>
        <begin position="42"/>
        <end position="62"/>
    </location>
</feature>
<proteinExistence type="predicted"/>
<keyword evidence="1" id="KW-0812">Transmembrane</keyword>
<gene>
    <name evidence="2" type="ORF">AP20H10_06190</name>
</gene>
<feature type="transmembrane region" description="Helical" evidence="1">
    <location>
        <begin position="12"/>
        <end position="36"/>
    </location>
</feature>
<keyword evidence="1" id="KW-1133">Transmembrane helix</keyword>
<reference evidence="2 3" key="1">
    <citation type="submission" date="2024-03" db="EMBL/GenBank/DDBJ databases">
        <title>Inconsistent identification of Apilactobacillus kunkeei-related strains obtained by well-developed overall genome related indices.</title>
        <authorList>
            <person name="Maeno S."/>
            <person name="Endo A."/>
        </authorList>
    </citation>
    <scope>NUCLEOTIDE SEQUENCE [LARGE SCALE GENOMIC DNA]</scope>
    <source>
        <strain evidence="2 3">20H-10</strain>
    </source>
</reference>
<evidence type="ECO:0000256" key="1">
    <source>
        <dbReference type="SAM" id="Phobius"/>
    </source>
</evidence>
<keyword evidence="3" id="KW-1185">Reference proteome</keyword>